<name>G0NNP5_CAEBE</name>
<reference evidence="3" key="1">
    <citation type="submission" date="2011-07" db="EMBL/GenBank/DDBJ databases">
        <authorList>
            <consortium name="Caenorhabditis brenneri Sequencing and Analysis Consortium"/>
            <person name="Wilson R.K."/>
        </authorList>
    </citation>
    <scope>NUCLEOTIDE SEQUENCE [LARGE SCALE GENOMIC DNA]</scope>
    <source>
        <strain evidence="3">PB2801</strain>
    </source>
</reference>
<dbReference type="AlphaFoldDB" id="G0NNP5"/>
<sequence length="106" mass="12065">MMKLLLLLFMVGSARSHPLQNECDSENQKALSCQREISKKFGSYFSHGFHVNSQAIAEFKRCFGEPVCTVSTKKLQLLNTKTALYEELVVLSNCLSEDRYRDAKGR</sequence>
<gene>
    <name evidence="2" type="ORF">CAEBREN_22384</name>
</gene>
<dbReference type="HOGENOM" id="CLU_2225513_0_0_1"/>
<proteinExistence type="predicted"/>
<accession>G0NNP5</accession>
<dbReference type="EMBL" id="GL379915">
    <property type="protein sequence ID" value="EGT34632.1"/>
    <property type="molecule type" value="Genomic_DNA"/>
</dbReference>
<evidence type="ECO:0000313" key="2">
    <source>
        <dbReference type="EMBL" id="EGT34632.1"/>
    </source>
</evidence>
<dbReference type="Proteomes" id="UP000008068">
    <property type="component" value="Unassembled WGS sequence"/>
</dbReference>
<protein>
    <recommendedName>
        <fullName evidence="4">DUF19 domain-containing protein</fullName>
    </recommendedName>
</protein>
<organism evidence="3">
    <name type="scientific">Caenorhabditis brenneri</name>
    <name type="common">Nematode worm</name>
    <dbReference type="NCBI Taxonomy" id="135651"/>
    <lineage>
        <taxon>Eukaryota</taxon>
        <taxon>Metazoa</taxon>
        <taxon>Ecdysozoa</taxon>
        <taxon>Nematoda</taxon>
        <taxon>Chromadorea</taxon>
        <taxon>Rhabditida</taxon>
        <taxon>Rhabditina</taxon>
        <taxon>Rhabditomorpha</taxon>
        <taxon>Rhabditoidea</taxon>
        <taxon>Rhabditidae</taxon>
        <taxon>Peloderinae</taxon>
        <taxon>Caenorhabditis</taxon>
    </lineage>
</organism>
<feature type="signal peptide" evidence="1">
    <location>
        <begin position="1"/>
        <end position="16"/>
    </location>
</feature>
<evidence type="ECO:0000256" key="1">
    <source>
        <dbReference type="SAM" id="SignalP"/>
    </source>
</evidence>
<dbReference type="InParanoid" id="G0NNP5"/>
<keyword evidence="3" id="KW-1185">Reference proteome</keyword>
<feature type="chain" id="PRO_5003405456" description="DUF19 domain-containing protein" evidence="1">
    <location>
        <begin position="17"/>
        <end position="106"/>
    </location>
</feature>
<evidence type="ECO:0000313" key="3">
    <source>
        <dbReference type="Proteomes" id="UP000008068"/>
    </source>
</evidence>
<evidence type="ECO:0008006" key="4">
    <source>
        <dbReference type="Google" id="ProtNLM"/>
    </source>
</evidence>
<keyword evidence="1" id="KW-0732">Signal</keyword>